<dbReference type="InterPro" id="IPR012675">
    <property type="entry name" value="Beta-grasp_dom_sf"/>
</dbReference>
<comment type="subcellular location">
    <subcellularLocation>
        <location evidence="8">Plastid</location>
        <location evidence="8">Chloroplast</location>
    </subcellularLocation>
</comment>
<organism evidence="10 11">
    <name type="scientific">Penicillium frequentans</name>
    <dbReference type="NCBI Taxonomy" id="3151616"/>
    <lineage>
        <taxon>Eukaryota</taxon>
        <taxon>Fungi</taxon>
        <taxon>Dikarya</taxon>
        <taxon>Ascomycota</taxon>
        <taxon>Pezizomycotina</taxon>
        <taxon>Eurotiomycetes</taxon>
        <taxon>Eurotiomycetidae</taxon>
        <taxon>Eurotiales</taxon>
        <taxon>Aspergillaceae</taxon>
        <taxon>Penicillium</taxon>
    </lineage>
</organism>
<comment type="similarity">
    <text evidence="1 8">Belongs to the 2Fe2S plant-type ferredoxin family.</text>
</comment>
<dbReference type="GO" id="GO:0009055">
    <property type="term" value="F:electron transfer activity"/>
    <property type="evidence" value="ECO:0007669"/>
    <property type="project" value="InterPro"/>
</dbReference>
<evidence type="ECO:0000256" key="6">
    <source>
        <dbReference type="ARBA" id="ARBA00023004"/>
    </source>
</evidence>
<keyword evidence="6 8" id="KW-0408">Iron</keyword>
<evidence type="ECO:0000256" key="8">
    <source>
        <dbReference type="RuleBase" id="RU364001"/>
    </source>
</evidence>
<evidence type="ECO:0000256" key="1">
    <source>
        <dbReference type="ARBA" id="ARBA00007874"/>
    </source>
</evidence>
<feature type="domain" description="2Fe-2S ferredoxin-type" evidence="9">
    <location>
        <begin position="3"/>
        <end position="64"/>
    </location>
</feature>
<evidence type="ECO:0000313" key="11">
    <source>
        <dbReference type="Proteomes" id="UP001220324"/>
    </source>
</evidence>
<proteinExistence type="inferred from homology"/>
<gene>
    <name evidence="10" type="ORF">N7494_009973</name>
</gene>
<dbReference type="PANTHER" id="PTHR43112:SF3">
    <property type="entry name" value="FERREDOXIN-2, CHLOROPLASTIC"/>
    <property type="match status" value="1"/>
</dbReference>
<keyword evidence="3 8" id="KW-0001">2Fe-2S</keyword>
<sequence length="84" mass="9225">MNTFQCDGETYLLDAAEEAGFEWPYSARAGVETTTSARLISGEVDQSDQSFLDDDQISQGFILADVAYPLSDCTLIIGVEDEMF</sequence>
<dbReference type="Gene3D" id="3.10.20.30">
    <property type="match status" value="1"/>
</dbReference>
<keyword evidence="8" id="KW-0150">Chloroplast</keyword>
<protein>
    <recommendedName>
        <fullName evidence="8">Ferredoxin</fullName>
    </recommendedName>
</protein>
<accession>A0AAD6GDE4</accession>
<keyword evidence="5 8" id="KW-0249">Electron transport</keyword>
<dbReference type="InterPro" id="IPR036010">
    <property type="entry name" value="2Fe-2S_ferredoxin-like_sf"/>
</dbReference>
<name>A0AAD6GDE4_9EURO</name>
<comment type="caution">
    <text evidence="10">The sequence shown here is derived from an EMBL/GenBank/DDBJ whole genome shotgun (WGS) entry which is preliminary data.</text>
</comment>
<dbReference type="GO" id="GO:0046872">
    <property type="term" value="F:metal ion binding"/>
    <property type="evidence" value="ECO:0007669"/>
    <property type="project" value="UniProtKB-KW"/>
</dbReference>
<evidence type="ECO:0000256" key="3">
    <source>
        <dbReference type="ARBA" id="ARBA00022714"/>
    </source>
</evidence>
<evidence type="ECO:0000256" key="5">
    <source>
        <dbReference type="ARBA" id="ARBA00022982"/>
    </source>
</evidence>
<dbReference type="InterPro" id="IPR001041">
    <property type="entry name" value="2Fe-2S_ferredoxin-type"/>
</dbReference>
<keyword evidence="4 8" id="KW-0479">Metal-binding</keyword>
<reference evidence="10 11" key="1">
    <citation type="journal article" date="2023" name="IMA Fungus">
        <title>Comparative genomic study of the Penicillium genus elucidates a diverse pangenome and 15 lateral gene transfer events.</title>
        <authorList>
            <person name="Petersen C."/>
            <person name="Sorensen T."/>
            <person name="Nielsen M.R."/>
            <person name="Sondergaard T.E."/>
            <person name="Sorensen J.L."/>
            <person name="Fitzpatrick D.A."/>
            <person name="Frisvad J.C."/>
            <person name="Nielsen K.L."/>
        </authorList>
    </citation>
    <scope>NUCLEOTIDE SEQUENCE [LARGE SCALE GENOMIC DNA]</scope>
    <source>
        <strain evidence="10 11">IBT 35679</strain>
    </source>
</reference>
<dbReference type="GO" id="GO:0022900">
    <property type="term" value="P:electron transport chain"/>
    <property type="evidence" value="ECO:0007669"/>
    <property type="project" value="InterPro"/>
</dbReference>
<keyword evidence="8" id="KW-0934">Plastid</keyword>
<dbReference type="SUPFAM" id="SSF54292">
    <property type="entry name" value="2Fe-2S ferredoxin-like"/>
    <property type="match status" value="1"/>
</dbReference>
<comment type="function">
    <text evidence="8">Ferredoxins are iron-sulfur proteins that transfer electrons in a wide variety of metabolic reactions.</text>
</comment>
<dbReference type="InterPro" id="IPR010241">
    <property type="entry name" value="Fd_pln"/>
</dbReference>
<dbReference type="Proteomes" id="UP001220324">
    <property type="component" value="Unassembled WGS sequence"/>
</dbReference>
<dbReference type="AlphaFoldDB" id="A0AAD6GDE4"/>
<evidence type="ECO:0000256" key="2">
    <source>
        <dbReference type="ARBA" id="ARBA00022448"/>
    </source>
</evidence>
<keyword evidence="11" id="KW-1185">Reference proteome</keyword>
<dbReference type="NCBIfam" id="TIGR02008">
    <property type="entry name" value="fdx_plant"/>
    <property type="match status" value="1"/>
</dbReference>
<evidence type="ECO:0000259" key="9">
    <source>
        <dbReference type="Pfam" id="PF00111"/>
    </source>
</evidence>
<evidence type="ECO:0000313" key="10">
    <source>
        <dbReference type="EMBL" id="KAJ5533421.1"/>
    </source>
</evidence>
<dbReference type="EMBL" id="JAQIZZ010000007">
    <property type="protein sequence ID" value="KAJ5533421.1"/>
    <property type="molecule type" value="Genomic_DNA"/>
</dbReference>
<dbReference type="GO" id="GO:0051537">
    <property type="term" value="F:2 iron, 2 sulfur cluster binding"/>
    <property type="evidence" value="ECO:0007669"/>
    <property type="project" value="UniProtKB-KW"/>
</dbReference>
<comment type="cofactor">
    <cofactor evidence="8">
        <name>[2Fe-2S] cluster</name>
        <dbReference type="ChEBI" id="CHEBI:190135"/>
    </cofactor>
    <text evidence="8">Binds 1 [2Fe-2S] cluster.</text>
</comment>
<dbReference type="CDD" id="cd00207">
    <property type="entry name" value="fer2"/>
    <property type="match status" value="1"/>
</dbReference>
<keyword evidence="2 8" id="KW-0813">Transport</keyword>
<dbReference type="PANTHER" id="PTHR43112">
    <property type="entry name" value="FERREDOXIN"/>
    <property type="match status" value="1"/>
</dbReference>
<evidence type="ECO:0000256" key="7">
    <source>
        <dbReference type="ARBA" id="ARBA00023014"/>
    </source>
</evidence>
<keyword evidence="7 8" id="KW-0411">Iron-sulfur</keyword>
<evidence type="ECO:0000256" key="4">
    <source>
        <dbReference type="ARBA" id="ARBA00022723"/>
    </source>
</evidence>
<dbReference type="Pfam" id="PF00111">
    <property type="entry name" value="Fer2"/>
    <property type="match status" value="1"/>
</dbReference>